<keyword evidence="2" id="KW-1185">Reference proteome</keyword>
<sequence length="128" mass="14031">MAHVSDIKLIRTDTTLDLSQKAEKGREAPSPDSIINPGAEGFQKLFFAQEEIAIPVGWYMGRAESIWILCQETQCPKAWRKCPSIGVKPKGNEKLPSAHSSKQVDLLSLLVSSAKDPKQKMLAKRAGG</sequence>
<dbReference type="GO" id="GO:0005773">
    <property type="term" value="C:vacuole"/>
    <property type="evidence" value="ECO:0007669"/>
    <property type="project" value="TreeGrafter"/>
</dbReference>
<dbReference type="EMBL" id="JAXQNO010000003">
    <property type="protein sequence ID" value="KAK4800976.1"/>
    <property type="molecule type" value="Genomic_DNA"/>
</dbReference>
<proteinExistence type="predicted"/>
<dbReference type="PANTHER" id="PTHR34892">
    <property type="entry name" value="VACUOLAR ATP SYNTHASE CATALYTIC SUBUNIT-RELATED / V-ATPASE-RELATED / VACUOLAR PROTON PUMP-LIKE PROTEIN"/>
    <property type="match status" value="1"/>
</dbReference>
<evidence type="ECO:0000313" key="2">
    <source>
        <dbReference type="Proteomes" id="UP001346149"/>
    </source>
</evidence>
<evidence type="ECO:0000313" key="1">
    <source>
        <dbReference type="EMBL" id="KAK4800976.1"/>
    </source>
</evidence>
<dbReference type="AlphaFoldDB" id="A0AAN7MU54"/>
<gene>
    <name evidence="1" type="ORF">SAY86_021463</name>
</gene>
<dbReference type="Proteomes" id="UP001346149">
    <property type="component" value="Unassembled WGS sequence"/>
</dbReference>
<comment type="caution">
    <text evidence="1">The sequence shown here is derived from an EMBL/GenBank/DDBJ whole genome shotgun (WGS) entry which is preliminary data.</text>
</comment>
<protein>
    <submittedName>
        <fullName evidence="1">Uncharacterized protein</fullName>
    </submittedName>
</protein>
<organism evidence="1 2">
    <name type="scientific">Trapa natans</name>
    <name type="common">Water chestnut</name>
    <dbReference type="NCBI Taxonomy" id="22666"/>
    <lineage>
        <taxon>Eukaryota</taxon>
        <taxon>Viridiplantae</taxon>
        <taxon>Streptophyta</taxon>
        <taxon>Embryophyta</taxon>
        <taxon>Tracheophyta</taxon>
        <taxon>Spermatophyta</taxon>
        <taxon>Magnoliopsida</taxon>
        <taxon>eudicotyledons</taxon>
        <taxon>Gunneridae</taxon>
        <taxon>Pentapetalae</taxon>
        <taxon>rosids</taxon>
        <taxon>malvids</taxon>
        <taxon>Myrtales</taxon>
        <taxon>Lythraceae</taxon>
        <taxon>Trapa</taxon>
    </lineage>
</organism>
<accession>A0AAN7MU54</accession>
<dbReference type="PANTHER" id="PTHR34892:SF1">
    <property type="entry name" value="VACUOLAR ATP SYNTHASE CATALYTIC SUBUNIT-RELATED _ V-ATPASE-RELATED _ VACUOLAR PROTON PUMP-RELATED"/>
    <property type="match status" value="1"/>
</dbReference>
<reference evidence="1 2" key="1">
    <citation type="journal article" date="2023" name="Hortic Res">
        <title>Pangenome of water caltrop reveals structural variations and asymmetric subgenome divergence after allopolyploidization.</title>
        <authorList>
            <person name="Zhang X."/>
            <person name="Chen Y."/>
            <person name="Wang L."/>
            <person name="Yuan Y."/>
            <person name="Fang M."/>
            <person name="Shi L."/>
            <person name="Lu R."/>
            <person name="Comes H.P."/>
            <person name="Ma Y."/>
            <person name="Chen Y."/>
            <person name="Huang G."/>
            <person name="Zhou Y."/>
            <person name="Zheng Z."/>
            <person name="Qiu Y."/>
        </authorList>
    </citation>
    <scope>NUCLEOTIDE SEQUENCE [LARGE SCALE GENOMIC DNA]</scope>
    <source>
        <strain evidence="1">F231</strain>
    </source>
</reference>
<name>A0AAN7MU54_TRANT</name>